<comment type="caution">
    <text evidence="1">The sequence shown here is derived from an EMBL/GenBank/DDBJ whole genome shotgun (WGS) entry which is preliminary data.</text>
</comment>
<evidence type="ECO:0000313" key="1">
    <source>
        <dbReference type="EMBL" id="KKN90931.1"/>
    </source>
</evidence>
<gene>
    <name evidence="1" type="ORF">LCGC14_0225150</name>
</gene>
<dbReference type="AlphaFoldDB" id="A0A0F9WX15"/>
<sequence>MTMMNYNAVADIHTKFNSLLGLVYSLLEKLVGYEVGDDVGDIIREIKKILRSEGANV</sequence>
<organism evidence="1">
    <name type="scientific">marine sediment metagenome</name>
    <dbReference type="NCBI Taxonomy" id="412755"/>
    <lineage>
        <taxon>unclassified sequences</taxon>
        <taxon>metagenomes</taxon>
        <taxon>ecological metagenomes</taxon>
    </lineage>
</organism>
<name>A0A0F9WX15_9ZZZZ</name>
<protein>
    <submittedName>
        <fullName evidence="1">Uncharacterized protein</fullName>
    </submittedName>
</protein>
<accession>A0A0F9WX15</accession>
<dbReference type="EMBL" id="LAZR01000107">
    <property type="protein sequence ID" value="KKN90931.1"/>
    <property type="molecule type" value="Genomic_DNA"/>
</dbReference>
<reference evidence="1" key="1">
    <citation type="journal article" date="2015" name="Nature">
        <title>Complex archaea that bridge the gap between prokaryotes and eukaryotes.</title>
        <authorList>
            <person name="Spang A."/>
            <person name="Saw J.H."/>
            <person name="Jorgensen S.L."/>
            <person name="Zaremba-Niedzwiedzka K."/>
            <person name="Martijn J."/>
            <person name="Lind A.E."/>
            <person name="van Eijk R."/>
            <person name="Schleper C."/>
            <person name="Guy L."/>
            <person name="Ettema T.J."/>
        </authorList>
    </citation>
    <scope>NUCLEOTIDE SEQUENCE</scope>
</reference>
<proteinExistence type="predicted"/>